<organism evidence="2 3">
    <name type="scientific">Ureibacillus aquaedulcis</name>
    <dbReference type="NCBI Taxonomy" id="3058421"/>
    <lineage>
        <taxon>Bacteria</taxon>
        <taxon>Bacillati</taxon>
        <taxon>Bacillota</taxon>
        <taxon>Bacilli</taxon>
        <taxon>Bacillales</taxon>
        <taxon>Caryophanaceae</taxon>
        <taxon>Ureibacillus</taxon>
    </lineage>
</organism>
<evidence type="ECO:0008006" key="4">
    <source>
        <dbReference type="Google" id="ProtNLM"/>
    </source>
</evidence>
<feature type="compositionally biased region" description="Basic and acidic residues" evidence="1">
    <location>
        <begin position="8"/>
        <end position="20"/>
    </location>
</feature>
<evidence type="ECO:0000313" key="2">
    <source>
        <dbReference type="EMBL" id="MDN4493423.1"/>
    </source>
</evidence>
<evidence type="ECO:0000256" key="1">
    <source>
        <dbReference type="SAM" id="MobiDB-lite"/>
    </source>
</evidence>
<comment type="caution">
    <text evidence="2">The sequence shown here is derived from an EMBL/GenBank/DDBJ whole genome shotgun (WGS) entry which is preliminary data.</text>
</comment>
<keyword evidence="3" id="KW-1185">Reference proteome</keyword>
<gene>
    <name evidence="2" type="ORF">QYB95_07735</name>
</gene>
<sequence length="77" mass="9102">MMMPRNSENQHVESTPHFDGEETLNNPPGTAQEKLTFFTQQNSREELGMERNPFKFKPKVDPMMQRFEKLMRGTRKS</sequence>
<dbReference type="EMBL" id="JAUHTQ010000004">
    <property type="protein sequence ID" value="MDN4493423.1"/>
    <property type="molecule type" value="Genomic_DNA"/>
</dbReference>
<evidence type="ECO:0000313" key="3">
    <source>
        <dbReference type="Proteomes" id="UP001172743"/>
    </source>
</evidence>
<accession>A0ABT8GPT2</accession>
<proteinExistence type="predicted"/>
<feature type="region of interest" description="Disordered" evidence="1">
    <location>
        <begin position="1"/>
        <end position="32"/>
    </location>
</feature>
<protein>
    <recommendedName>
        <fullName evidence="4">YjzC-like protein</fullName>
    </recommendedName>
</protein>
<reference evidence="2" key="1">
    <citation type="submission" date="2023-07" db="EMBL/GenBank/DDBJ databases">
        <title>Ureibacillus sp. isolated from freshwater well.</title>
        <authorList>
            <person name="Kirdat K."/>
            <person name="Bhatt A."/>
            <person name="Teware R."/>
            <person name="Bhavsar Y."/>
            <person name="Yadav A."/>
        </authorList>
    </citation>
    <scope>NUCLEOTIDE SEQUENCE</scope>
    <source>
        <strain evidence="2">BA0131</strain>
    </source>
</reference>
<dbReference type="RefSeq" id="WP_301137733.1">
    <property type="nucleotide sequence ID" value="NZ_JAUHTQ010000004.1"/>
</dbReference>
<name>A0ABT8GPT2_9BACL</name>
<dbReference type="Proteomes" id="UP001172743">
    <property type="component" value="Unassembled WGS sequence"/>
</dbReference>